<comment type="caution">
    <text evidence="3">The sequence shown here is derived from an EMBL/GenBank/DDBJ whole genome shotgun (WGS) entry which is preliminary data.</text>
</comment>
<organism evidence="3 4">
    <name type="scientific">Moorena bouillonii PNG</name>
    <dbReference type="NCBI Taxonomy" id="568701"/>
    <lineage>
        <taxon>Bacteria</taxon>
        <taxon>Bacillati</taxon>
        <taxon>Cyanobacteriota</taxon>
        <taxon>Cyanophyceae</taxon>
        <taxon>Coleofasciculales</taxon>
        <taxon>Coleofasciculaceae</taxon>
        <taxon>Moorena</taxon>
    </lineage>
</organism>
<dbReference type="NCBIfam" id="NF033632">
    <property type="entry name" value="SLATT_4"/>
    <property type="match status" value="1"/>
</dbReference>
<dbReference type="Proteomes" id="UP000186657">
    <property type="component" value="Unassembled WGS sequence"/>
</dbReference>
<protein>
    <recommendedName>
        <fullName evidence="2">SMODS and SLOG-associating 2TM effector domain-containing protein</fullName>
    </recommendedName>
</protein>
<feature type="transmembrane region" description="Helical" evidence="1">
    <location>
        <begin position="50"/>
        <end position="68"/>
    </location>
</feature>
<reference evidence="3 4" key="1">
    <citation type="submission" date="2016-10" db="EMBL/GenBank/DDBJ databases">
        <title>Comparative genomics uncovers the prolific and rare metabolic potential of the cyanobacterial genus Moorea.</title>
        <authorList>
            <person name="Leao T."/>
            <person name="Castelao G."/>
            <person name="Korobeynikov A."/>
            <person name="Monroe E.A."/>
            <person name="Podell S."/>
            <person name="Glukhov E."/>
            <person name="Allen E."/>
            <person name="Gerwick W.H."/>
            <person name="Gerwick L."/>
        </authorList>
    </citation>
    <scope>NUCLEOTIDE SEQUENCE [LARGE SCALE GENOMIC DNA]</scope>
    <source>
        <strain evidence="3 4">PNG5-198</strain>
    </source>
</reference>
<keyword evidence="1" id="KW-0472">Membrane</keyword>
<dbReference type="InterPro" id="IPR040811">
    <property type="entry name" value="SLATT_4"/>
</dbReference>
<proteinExistence type="predicted"/>
<accession>A0A1U7MXM2</accession>
<dbReference type="Pfam" id="PF18186">
    <property type="entry name" value="SLATT_4"/>
    <property type="match status" value="1"/>
</dbReference>
<keyword evidence="1" id="KW-0812">Transmembrane</keyword>
<evidence type="ECO:0000259" key="2">
    <source>
        <dbReference type="Pfam" id="PF18186"/>
    </source>
</evidence>
<dbReference type="EMBL" id="MKZS01000001">
    <property type="protein sequence ID" value="OLT58391.1"/>
    <property type="molecule type" value="Genomic_DNA"/>
</dbReference>
<evidence type="ECO:0000313" key="4">
    <source>
        <dbReference type="Proteomes" id="UP000186657"/>
    </source>
</evidence>
<feature type="domain" description="SMODS and SLOG-associating 2TM effector" evidence="2">
    <location>
        <begin position="16"/>
        <end position="186"/>
    </location>
</feature>
<keyword evidence="1" id="KW-1133">Transmembrane helix</keyword>
<gene>
    <name evidence="3" type="ORF">BJP37_04325</name>
</gene>
<feature type="transmembrane region" description="Helical" evidence="1">
    <location>
        <begin position="74"/>
        <end position="92"/>
    </location>
</feature>
<keyword evidence="4" id="KW-1185">Reference proteome</keyword>
<dbReference type="RefSeq" id="WP_075896825.1">
    <property type="nucleotide sequence ID" value="NZ_MKZS01000001.1"/>
</dbReference>
<evidence type="ECO:0000313" key="3">
    <source>
        <dbReference type="EMBL" id="OLT58391.1"/>
    </source>
</evidence>
<sequence>MEHHSQDEYYNAVKILESQIRECFGRVVWTQKNHDKCSNLYKNKLDRLKITEIILSALVTTSLLISIFGNHNTGTIVAAILSTFLLIIQIYTKDYDLQKYSKDHAVAAHELWNIRELYISLLADIKSGIIKVDDIKAQRDELQQQLKLIYKNAPRTNTKAYIQTGKALKQNGKINQGEEMTLSDEEIDRFLPTDLHKNS</sequence>
<name>A0A1U7MXM2_9CYAN</name>
<evidence type="ECO:0000256" key="1">
    <source>
        <dbReference type="SAM" id="Phobius"/>
    </source>
</evidence>
<dbReference type="AlphaFoldDB" id="A0A1U7MXM2"/>